<dbReference type="EMBL" id="KN881675">
    <property type="protein sequence ID" value="KIY50531.1"/>
    <property type="molecule type" value="Genomic_DNA"/>
</dbReference>
<dbReference type="CDD" id="cd02440">
    <property type="entry name" value="AdoMet_MTases"/>
    <property type="match status" value="1"/>
</dbReference>
<keyword evidence="2" id="KW-1185">Reference proteome</keyword>
<dbReference type="AlphaFoldDB" id="A0A0D7AGW2"/>
<evidence type="ECO:0008006" key="3">
    <source>
        <dbReference type="Google" id="ProtNLM"/>
    </source>
</evidence>
<feature type="non-terminal residue" evidence="1">
    <location>
        <position position="1"/>
    </location>
</feature>
<sequence length="394" mass="43153">LPPSSFLPSLRKLDTLSAQDILEVVHRTNHLYWPPSRPLPLHLSLPVRHHKNLIHDTAVPDSGYASCEEDDGELCTEVDVYEDDDMKQALDVLQNDPMERAFVIKWATGLITRSDIWLQDVPPDEAGARVKALDDVSALLSTFSGSAEDVEVPLTRLFSFPRADGSPPIDVVLNDAPLSGDDHTAVGLQSWGSCIVLAEQLCHNPMLFGISPSRQRILELGAGTGMLSIVIAKLFPTSTVVATDFHPDVLDNLTGNVSANFLDNASSPCVSVLALDWSCPEFTGLLVEPFDVILAADVVYYADHARWIKTCIVQLLARPSPDNPAGGVFWLIIPIRPTGRHEGMDRTVEDVVEEVDRASETCQLMILGVEEVQKHKGIGRADEGGYKLYKIGYS</sequence>
<organism evidence="1 2">
    <name type="scientific">Fistulina hepatica ATCC 64428</name>
    <dbReference type="NCBI Taxonomy" id="1128425"/>
    <lineage>
        <taxon>Eukaryota</taxon>
        <taxon>Fungi</taxon>
        <taxon>Dikarya</taxon>
        <taxon>Basidiomycota</taxon>
        <taxon>Agaricomycotina</taxon>
        <taxon>Agaricomycetes</taxon>
        <taxon>Agaricomycetidae</taxon>
        <taxon>Agaricales</taxon>
        <taxon>Fistulinaceae</taxon>
        <taxon>Fistulina</taxon>
    </lineage>
</organism>
<protein>
    <recommendedName>
        <fullName evidence="3">S-adenosyl-L-methionine-dependent methyltransferase</fullName>
    </recommendedName>
</protein>
<proteinExistence type="predicted"/>
<dbReference type="GO" id="GO:0008757">
    <property type="term" value="F:S-adenosylmethionine-dependent methyltransferase activity"/>
    <property type="evidence" value="ECO:0007669"/>
    <property type="project" value="UniProtKB-ARBA"/>
</dbReference>
<dbReference type="SUPFAM" id="SSF53335">
    <property type="entry name" value="S-adenosyl-L-methionine-dependent methyltransferases"/>
    <property type="match status" value="1"/>
</dbReference>
<accession>A0A0D7AGW2</accession>
<gene>
    <name evidence="1" type="ORF">FISHEDRAFT_21311</name>
</gene>
<dbReference type="PANTHER" id="PTHR14614:SF147">
    <property type="entry name" value="S-ADENOSYLMETHIONINE-DEPENDENT METHYLTRANSFERASE OF THE SEVEN BETA-STRAND FAMILY"/>
    <property type="match status" value="1"/>
</dbReference>
<evidence type="ECO:0000313" key="2">
    <source>
        <dbReference type="Proteomes" id="UP000054144"/>
    </source>
</evidence>
<dbReference type="Pfam" id="PF10294">
    <property type="entry name" value="Methyltransf_16"/>
    <property type="match status" value="1"/>
</dbReference>
<dbReference type="InterPro" id="IPR019410">
    <property type="entry name" value="Methyltransf_16"/>
</dbReference>
<reference evidence="1 2" key="1">
    <citation type="journal article" date="2015" name="Fungal Genet. Biol.">
        <title>Evolution of novel wood decay mechanisms in Agaricales revealed by the genome sequences of Fistulina hepatica and Cylindrobasidium torrendii.</title>
        <authorList>
            <person name="Floudas D."/>
            <person name="Held B.W."/>
            <person name="Riley R."/>
            <person name="Nagy L.G."/>
            <person name="Koehler G."/>
            <person name="Ransdell A.S."/>
            <person name="Younus H."/>
            <person name="Chow J."/>
            <person name="Chiniquy J."/>
            <person name="Lipzen A."/>
            <person name="Tritt A."/>
            <person name="Sun H."/>
            <person name="Haridas S."/>
            <person name="LaButti K."/>
            <person name="Ohm R.A."/>
            <person name="Kues U."/>
            <person name="Blanchette R.A."/>
            <person name="Grigoriev I.V."/>
            <person name="Minto R.E."/>
            <person name="Hibbett D.S."/>
        </authorList>
    </citation>
    <scope>NUCLEOTIDE SEQUENCE [LARGE SCALE GENOMIC DNA]</scope>
    <source>
        <strain evidence="1 2">ATCC 64428</strain>
    </source>
</reference>
<dbReference type="PANTHER" id="PTHR14614">
    <property type="entry name" value="HEPATOCELLULAR CARCINOMA-ASSOCIATED ANTIGEN"/>
    <property type="match status" value="1"/>
</dbReference>
<dbReference type="Proteomes" id="UP000054144">
    <property type="component" value="Unassembled WGS sequence"/>
</dbReference>
<dbReference type="InterPro" id="IPR029063">
    <property type="entry name" value="SAM-dependent_MTases_sf"/>
</dbReference>
<evidence type="ECO:0000313" key="1">
    <source>
        <dbReference type="EMBL" id="KIY50531.1"/>
    </source>
</evidence>
<dbReference type="OrthoDB" id="433955at2759"/>
<dbReference type="Gene3D" id="3.40.50.150">
    <property type="entry name" value="Vaccinia Virus protein VP39"/>
    <property type="match status" value="1"/>
</dbReference>
<feature type="non-terminal residue" evidence="1">
    <location>
        <position position="394"/>
    </location>
</feature>
<name>A0A0D7AGW2_9AGAR</name>